<feature type="domain" description="BTB" evidence="1">
    <location>
        <begin position="46"/>
        <end position="109"/>
    </location>
</feature>
<dbReference type="PANTHER" id="PTHR24410">
    <property type="entry name" value="HL07962P-RELATED"/>
    <property type="match status" value="1"/>
</dbReference>
<dbReference type="EMBL" id="BGPR01018936">
    <property type="protein sequence ID" value="GBN80525.1"/>
    <property type="molecule type" value="Genomic_DNA"/>
</dbReference>
<protein>
    <recommendedName>
        <fullName evidence="1">BTB domain-containing protein</fullName>
    </recommendedName>
</protein>
<dbReference type="Proteomes" id="UP000499080">
    <property type="component" value="Unassembled WGS sequence"/>
</dbReference>
<comment type="caution">
    <text evidence="2">The sequence shown here is derived from an EMBL/GenBank/DDBJ whole genome shotgun (WGS) entry which is preliminary data.</text>
</comment>
<dbReference type="Gene3D" id="3.30.710.10">
    <property type="entry name" value="Potassium Channel Kv1.1, Chain A"/>
    <property type="match status" value="1"/>
</dbReference>
<evidence type="ECO:0000313" key="3">
    <source>
        <dbReference type="Proteomes" id="UP000499080"/>
    </source>
</evidence>
<gene>
    <name evidence="2" type="ORF">AVEN_44280_1</name>
</gene>
<proteinExistence type="predicted"/>
<dbReference type="AlphaFoldDB" id="A0A4Y2RZU1"/>
<sequence length="219" mass="25392">MWIKKCSRYTTTLNVFFQQYLNVKTAKSAPTALDALEENYRTQSSVDVSVKTKTKTYPAHKAILCARSPKFKSIIGKNSREINFQYFGNSDNCEHLFLFLYTDTLEISSLTNVLELYILSIYIDLELLIIQCRKILSGNLHNLCPALMLGLSVLYQDSLFETTVEKYVMTHYDIVLSETNWEKYADKPELRKEIILLKYKKQKTTPSVLHRRLAIAKLL</sequence>
<dbReference type="OrthoDB" id="684045at2759"/>
<dbReference type="SUPFAM" id="SSF54695">
    <property type="entry name" value="POZ domain"/>
    <property type="match status" value="1"/>
</dbReference>
<reference evidence="2 3" key="1">
    <citation type="journal article" date="2019" name="Sci. Rep.">
        <title>Orb-weaving spider Araneus ventricosus genome elucidates the spidroin gene catalogue.</title>
        <authorList>
            <person name="Kono N."/>
            <person name="Nakamura H."/>
            <person name="Ohtoshi R."/>
            <person name="Moran D.A.P."/>
            <person name="Shinohara A."/>
            <person name="Yoshida Y."/>
            <person name="Fujiwara M."/>
            <person name="Mori M."/>
            <person name="Tomita M."/>
            <person name="Arakawa K."/>
        </authorList>
    </citation>
    <scope>NUCLEOTIDE SEQUENCE [LARGE SCALE GENOMIC DNA]</scope>
</reference>
<organism evidence="2 3">
    <name type="scientific">Araneus ventricosus</name>
    <name type="common">Orbweaver spider</name>
    <name type="synonym">Epeira ventricosa</name>
    <dbReference type="NCBI Taxonomy" id="182803"/>
    <lineage>
        <taxon>Eukaryota</taxon>
        <taxon>Metazoa</taxon>
        <taxon>Ecdysozoa</taxon>
        <taxon>Arthropoda</taxon>
        <taxon>Chelicerata</taxon>
        <taxon>Arachnida</taxon>
        <taxon>Araneae</taxon>
        <taxon>Araneomorphae</taxon>
        <taxon>Entelegynae</taxon>
        <taxon>Araneoidea</taxon>
        <taxon>Araneidae</taxon>
        <taxon>Araneus</taxon>
    </lineage>
</organism>
<accession>A0A4Y2RZU1</accession>
<dbReference type="CDD" id="cd18186">
    <property type="entry name" value="BTB_POZ_ZBTB_KLHL-like"/>
    <property type="match status" value="1"/>
</dbReference>
<evidence type="ECO:0000313" key="2">
    <source>
        <dbReference type="EMBL" id="GBN80525.1"/>
    </source>
</evidence>
<dbReference type="PANTHER" id="PTHR24410:SF23">
    <property type="entry name" value="BTB DOMAIN-CONTAINING PROTEIN-RELATED"/>
    <property type="match status" value="1"/>
</dbReference>
<dbReference type="InterPro" id="IPR011333">
    <property type="entry name" value="SKP1/BTB/POZ_sf"/>
</dbReference>
<dbReference type="InterPro" id="IPR051481">
    <property type="entry name" value="BTB-POZ/Galectin-3-binding"/>
</dbReference>
<dbReference type="Pfam" id="PF00651">
    <property type="entry name" value="BTB"/>
    <property type="match status" value="1"/>
</dbReference>
<evidence type="ECO:0000259" key="1">
    <source>
        <dbReference type="PROSITE" id="PS50097"/>
    </source>
</evidence>
<dbReference type="PROSITE" id="PS50097">
    <property type="entry name" value="BTB"/>
    <property type="match status" value="1"/>
</dbReference>
<dbReference type="InterPro" id="IPR000210">
    <property type="entry name" value="BTB/POZ_dom"/>
</dbReference>
<name>A0A4Y2RZU1_ARAVE</name>
<dbReference type="SMART" id="SM00225">
    <property type="entry name" value="BTB"/>
    <property type="match status" value="1"/>
</dbReference>
<keyword evidence="3" id="KW-1185">Reference proteome</keyword>